<dbReference type="Gene3D" id="1.20.140.100">
    <property type="entry name" value="Dynein heavy chain, N-terminal domain 2"/>
    <property type="match status" value="1"/>
</dbReference>
<evidence type="ECO:0000256" key="5">
    <source>
        <dbReference type="ARBA" id="ARBA00022741"/>
    </source>
</evidence>
<dbReference type="Gene3D" id="3.20.180.20">
    <property type="entry name" value="Dynein heavy chain, N-terminal domain 2"/>
    <property type="match status" value="1"/>
</dbReference>
<dbReference type="InterPro" id="IPR049400">
    <property type="entry name" value="DYNC2H1_AAA_dom"/>
</dbReference>
<feature type="region of interest" description="Disordered" evidence="14">
    <location>
        <begin position="2355"/>
        <end position="2396"/>
    </location>
</feature>
<keyword evidence="7" id="KW-0243">Dynein</keyword>
<sequence>MLKKVANFYNNMASQVILVQKPMLLDSLLAFEEVVMQPTLARKGKDGSTRTSVTWSNPVECENYVERLQRAADTLSMENRRLRKVHASLSSLVSGIMSIDLLRQRDRWKTHWAQIREVVSGIQAKYSASSVEQWITYWDHQMYKALEAGYQMGLESLNENLGEVRAELVFTQRLLQFKPPLEELRASYYRDTKKFVSIPNLFEGFGNVKVYHKMAAANSKSLLRVYEKAEGIFQRLAALVETYKGWTVLGQVDLDSFVDSHVAAAQEFEENFKAVKIRRREAEKLPEIIKVDCITVSMFPFKACIEDQLQRLADALTVSLRNAVLSNFKAVDVFLEDSMEKLSRRPRTIDDIGEAKRDWKEMESKKDDIRRLSSKCVGLKALLLQHAPGNQVDASEAISKMAGLDGEGGRWDEFDIAAEAFQEMVEEQKESLKGVLEEEVMQLNQMIDKFGARWRALKPQEMKDWSTAEVERVFTALGDWREQFQEHQSKAETLKENCVSFGMPAPRLEGVDAIEEDLTATESSWALYKEYSSELKALADQDWISFRPNVFALQDLATKWIEVIKARLAEAQRADTVTEHIHQELERMRKATPTLKYCRGEPFKEEHWSALLQGKLGLDRSVRLENLMVSHFLSAMDRLADPALLQFVKHLQSRAQGEVTIREALQELVAWSQTAELKLVDHEENGRRTPLIRDWGDVFLELGDKQSLLASLKESQFFKAFEDQGITYEVKLGVLDYALHTLNQIQRKWVYLEPIFGMGALPAEQGRFRRVEEEFRDIMAKVEIDRRLFSLADEQLFPDLRGQLGASLDQLERCQKALSDFLEEKRSAMPRFYFIGDEDLLEILGQAKNPTIIQAHLKKLFQGIHGVEFNKEETQIIAMLSSAGEKLGVLCVFTAEYWCGESIPVFEYQPQPHTPGWTQVSLNTPVPVSERVEEWLEHLNVEMKGTLTSLLQECLRGQIDYERFPSQLLCLAEQIKFCDHAEVAVSQGDVSGLMHPLRQLLEQYTAYDLSSRPLMQLKIKALVLDLVHSMDVVDQLQKNAAESVDDWIWQKQLRYYVKGGSAIIKMSSARFGYSYEYQGNAPKLVHTPLTDKCYLTLTQGMHMGFGGNPYGPAGTGKTESVKALGQAFGRQVLVFNCDEGIDFQSMGRIFIGLVKCGAWGCFDEFNRLKEDQLSAISQQIQIIQDAIKAKRPSLRILGREIDVDLNAGIFVTLNPAGKKYGGRSKLPDNLKALFRPVAMGRPDNELIAEVILSSEGFTGAKDLASKIVSMFTLSKQLLSRQQHYDWGLRALKAVLNTGGKLIQAAKREGNPIDAAGERELLIKAVRVNTLSKLTYGDTRQFLALIGDVFPGAESSDIPGGELEEAIREVMTAKPFFLEVNDAQVRKMLQLKEALDQRMGCVIVGPSGCGKSTLWSILRHAMIKCGQAVNTHVVNPKSMPRQRLLGHMDLDTREWFDGVLTAAARKVVKEPPEVKSWLVCDGDVDPEWIESLNSVLDDNHLLTLPNGERINFGSNVNFVFETHDLKFASPATVSRMGMIFLSDEDVDVKRLLARWIKTQPEDLRGGLAGWVDDMFYRGLDYVLDREMVVDTTLVGTVLNGLVQVAGSTSKADFACGVIRGLGGNLSLADRNSFAKEVFQWAGERPPDISCPLDCYSDRGALTSYPTVPSDGGLGASSDDGGGGGCIGPQSVVPTVSVQRALSMMEPWIENSEPFILVGPEGCGKDMIIRYAFSSEGVSRGGGRPRAGGAGSKRVKTSITVLHCNARTTAEHVITKVAQTCSLFSAPDGRVYRPRDCERLVLYLKDINLPRPDKYDTCMLIAFLQQVQTFGGFYDEDLEFLRLERVHLVASMNAATTVGRHPLSSRFTATVRIGVLDYPDGSELCSVYSAFLGKALGTGSTDARWSRPSERDKLSKMMVDLYDQVKGRFSVDEHRHYLLTPRDLTAWVRGLLRYELNSEQVLDCVAYEAQRLFRDRLADSDSRTRFDGMLNAQLRSVWGHTADLTGIYFTTLGEGVRHAGATSEEQDLEGCAAEQVLKRLDQERLKDAVKQGLVYFEREERDLHMLLFPEVLDQIARVDRVLSGQGEHLLLVGRSGVGRREATVLAAYMQGCGLFTPAVTRGFGLGQLETVLKSAMQASGVEGQPSVLLIEDHHVTSDDILETINSLLSAGEVPGLHSQEELEPLLAPLKEQMREDGNHKTTYDFFVSRVQKNLHVALCMDPTNPRFAVRCESNPALYNRCTCLWFGQWRRTSLRLVPRMIEGVSDLLEGRDTDENSLDDFDGRQEAKQRDHYDEDAAESKGGERKSAARGESKTAGDSKSAGGSRRRNDSGRRAAHSPPGLLGDALADKIVEMHESCSESGMVGTDTTGATTPASGAGGGGGRDSGAVGKTSSSASATPKEYVSFLRSWFDMHESKKGSLREELGHLTAGLSKLEEASSTVDDLSKNAEKKKKELQTAQVAADSAMEQIATALSEASLRKGETERLKEDLAVNEKATQGRKGDIEQELSHIQPVLDSAKQAVGQIKSDHINEIRSLKMPPEPIADVLGAVLMLLGIRDTSWLSMKKFLGNRGVKEDILNFDARRIDPQLRAKVTKLLTQKSASFEHANIYRVSVAAAPLATWVKANIKYSTILEKIQPLEEELHEAVAALDKSQARLTQCEEELAAIDRKAAQLKEEFAQRTREAETLRAGLERAQGILTKAQRLVSQLGGEQQRWQDQAMSLADALATLPLKMLLAAGFATYLVRHPENTRKAMLELWSEALGLPPGFSFRGLMSTESQLLVWKGEGLPADDLSQENALVLANSPGRVPFIIDPANACTAWLQSFLAKDASRPLEVVSAADARFTSRVELSVRFGKTLLVLECDGVEPMLYPLIRQDLVHQGPRYVVQVGDKLMDYNENFRLFMVTRNPKPELPPDASALVCEVNFTVTRSGLEGQLLGVTIQHEQPELEKAKSEMLRQEEGFKVRLADLEKGLLEALATAEGDLLEDTSLIERLSETKTTAAEIQVSLEKSAEASQELDRQRDVYRDFARAGSTLFFLVEAMQAMSPMYKSSLASFVRLFQACLSEEKHQPGLPAPRSRRGSSSSEAASASEVGDRLARLTPALQIRVLYFVGRALLKEDRPTFALHLVHGMNPHLFQPNEWEVFTGQLGSVAGVSEAGRPRGFPPWASPDREEAFGLLAEYLPHLVQAADLADAERWRRWATSPECEREFPNIRSVSLFQRVLLVQALRPDRLQSALHQFACDVLRVTSLSPPALSLEQLYQQEASATIPILLITTSGADPGREMEELAERTVGRGRYQEVAMGGGQQEIAVTLLRSAAQAW</sequence>
<dbReference type="Pfam" id="PF12781">
    <property type="entry name" value="AAA_9"/>
    <property type="match status" value="1"/>
</dbReference>
<evidence type="ECO:0000313" key="17">
    <source>
        <dbReference type="Proteomes" id="UP000002630"/>
    </source>
</evidence>
<evidence type="ECO:0000256" key="10">
    <source>
        <dbReference type="ARBA" id="ARBA00023175"/>
    </source>
</evidence>
<keyword evidence="9" id="KW-0969">Cilium</keyword>
<keyword evidence="6" id="KW-0067">ATP-binding</keyword>
<dbReference type="Pfam" id="PF21264">
    <property type="entry name" value="DYNC2H1_AAA_dom"/>
    <property type="match status" value="1"/>
</dbReference>
<keyword evidence="8 13" id="KW-0175">Coiled coil</keyword>
<dbReference type="GO" id="GO:0007018">
    <property type="term" value="P:microtubule-based movement"/>
    <property type="evidence" value="ECO:0007669"/>
    <property type="project" value="InterPro"/>
</dbReference>
<dbReference type="Gene3D" id="6.10.140.1060">
    <property type="match status" value="1"/>
</dbReference>
<dbReference type="InterPro" id="IPR043157">
    <property type="entry name" value="Dynein_AAA1S"/>
</dbReference>
<dbReference type="eggNOG" id="KOG3595">
    <property type="taxonomic scope" value="Eukaryota"/>
</dbReference>
<keyword evidence="17" id="KW-1185">Reference proteome</keyword>
<dbReference type="InterPro" id="IPR003593">
    <property type="entry name" value="AAA+_ATPase"/>
</dbReference>
<evidence type="ECO:0000256" key="13">
    <source>
        <dbReference type="SAM" id="Coils"/>
    </source>
</evidence>
<evidence type="ECO:0000256" key="14">
    <source>
        <dbReference type="SAM" id="MobiDB-lite"/>
    </source>
</evidence>
<reference evidence="16 17" key="1">
    <citation type="journal article" date="2010" name="Nature">
        <title>The Ectocarpus genome and the independent evolution of multicellularity in brown algae.</title>
        <authorList>
            <person name="Cock J.M."/>
            <person name="Sterck L."/>
            <person name="Rouze P."/>
            <person name="Scornet D."/>
            <person name="Allen A.E."/>
            <person name="Amoutzias G."/>
            <person name="Anthouard V."/>
            <person name="Artiguenave F."/>
            <person name="Aury J.M."/>
            <person name="Badger J.H."/>
            <person name="Beszteri B."/>
            <person name="Billiau K."/>
            <person name="Bonnet E."/>
            <person name="Bothwell J.H."/>
            <person name="Bowler C."/>
            <person name="Boyen C."/>
            <person name="Brownlee C."/>
            <person name="Carrano C.J."/>
            <person name="Charrier B."/>
            <person name="Cho G.Y."/>
            <person name="Coelho S.M."/>
            <person name="Collen J."/>
            <person name="Corre E."/>
            <person name="Da Silva C."/>
            <person name="Delage L."/>
            <person name="Delaroque N."/>
            <person name="Dittami S.M."/>
            <person name="Doulbeau S."/>
            <person name="Elias M."/>
            <person name="Farnham G."/>
            <person name="Gachon C.M."/>
            <person name="Gschloessl B."/>
            <person name="Heesch S."/>
            <person name="Jabbari K."/>
            <person name="Jubin C."/>
            <person name="Kawai H."/>
            <person name="Kimura K."/>
            <person name="Kloareg B."/>
            <person name="Kupper F.C."/>
            <person name="Lang D."/>
            <person name="Le Bail A."/>
            <person name="Leblanc C."/>
            <person name="Lerouge P."/>
            <person name="Lohr M."/>
            <person name="Lopez P.J."/>
            <person name="Martens C."/>
            <person name="Maumus F."/>
            <person name="Michel G."/>
            <person name="Miranda-Saavedra D."/>
            <person name="Morales J."/>
            <person name="Moreau H."/>
            <person name="Motomura T."/>
            <person name="Nagasato C."/>
            <person name="Napoli C.A."/>
            <person name="Nelson D.R."/>
            <person name="Nyvall-Collen P."/>
            <person name="Peters A.F."/>
            <person name="Pommier C."/>
            <person name="Potin P."/>
            <person name="Poulain J."/>
            <person name="Quesneville H."/>
            <person name="Read B."/>
            <person name="Rensing S.A."/>
            <person name="Ritter A."/>
            <person name="Rousvoal S."/>
            <person name="Samanta M."/>
            <person name="Samson G."/>
            <person name="Schroeder D.C."/>
            <person name="Segurens B."/>
            <person name="Strittmatter M."/>
            <person name="Tonon T."/>
            <person name="Tregear J.W."/>
            <person name="Valentin K."/>
            <person name="von Dassow P."/>
            <person name="Yamagishi T."/>
            <person name="Van de Peer Y."/>
            <person name="Wincker P."/>
        </authorList>
    </citation>
    <scope>NUCLEOTIDE SEQUENCE [LARGE SCALE GENOMIC DNA]</scope>
    <source>
        <strain evidence="17">Ec32 / CCAP1310/4</strain>
    </source>
</reference>
<name>D8LN02_ECTSI</name>
<dbReference type="InterPro" id="IPR013602">
    <property type="entry name" value="Dynein_heavy_linker"/>
</dbReference>
<accession>D8LN02</accession>
<keyword evidence="4" id="KW-0493">Microtubule</keyword>
<feature type="domain" description="AAA+ ATPase" evidence="15">
    <location>
        <begin position="1106"/>
        <end position="1243"/>
    </location>
</feature>
<proteinExistence type="inferred from homology"/>
<dbReference type="GO" id="GO:0030286">
    <property type="term" value="C:dynein complex"/>
    <property type="evidence" value="ECO:0007669"/>
    <property type="project" value="UniProtKB-KW"/>
</dbReference>
<dbReference type="Pfam" id="PF12777">
    <property type="entry name" value="MT"/>
    <property type="match status" value="1"/>
</dbReference>
<dbReference type="OMA" id="SHMYQFS"/>
<keyword evidence="10" id="KW-0505">Motor protein</keyword>
<dbReference type="GO" id="GO:0051959">
    <property type="term" value="F:dynein light intermediate chain binding"/>
    <property type="evidence" value="ECO:0007669"/>
    <property type="project" value="InterPro"/>
</dbReference>
<evidence type="ECO:0000256" key="8">
    <source>
        <dbReference type="ARBA" id="ARBA00023054"/>
    </source>
</evidence>
<dbReference type="FunFam" id="3.40.50.300:FF:000598">
    <property type="entry name" value="Dynein cytoplasmic 2 heavy chain 1"/>
    <property type="match status" value="1"/>
</dbReference>
<keyword evidence="5" id="KW-0547">Nucleotide-binding</keyword>
<feature type="region of interest" description="Disordered" evidence="14">
    <location>
        <begin position="3070"/>
        <end position="3093"/>
    </location>
</feature>
<keyword evidence="3" id="KW-0963">Cytoplasm</keyword>
<dbReference type="Pfam" id="PF08393">
    <property type="entry name" value="DHC_N2"/>
    <property type="match status" value="1"/>
</dbReference>
<dbReference type="SMART" id="SM00382">
    <property type="entry name" value="AAA"/>
    <property type="match status" value="3"/>
</dbReference>
<evidence type="ECO:0000256" key="6">
    <source>
        <dbReference type="ARBA" id="ARBA00022840"/>
    </source>
</evidence>
<gene>
    <name evidence="16" type="primary">DYHC16</name>
    <name evidence="16" type="ORF">Esi_0421_0011</name>
</gene>
<evidence type="ECO:0000313" key="16">
    <source>
        <dbReference type="EMBL" id="CBN76243.1"/>
    </source>
</evidence>
<dbReference type="InterPro" id="IPR035699">
    <property type="entry name" value="AAA_6"/>
</dbReference>
<evidence type="ECO:0000256" key="3">
    <source>
        <dbReference type="ARBA" id="ARBA00022490"/>
    </source>
</evidence>
<keyword evidence="12" id="KW-0966">Cell projection</keyword>
<comment type="similarity">
    <text evidence="2">Belongs to the dynein heavy chain family.</text>
</comment>
<keyword evidence="11" id="KW-0206">Cytoskeleton</keyword>
<dbReference type="GO" id="GO:0005874">
    <property type="term" value="C:microtubule"/>
    <property type="evidence" value="ECO:0007669"/>
    <property type="project" value="UniProtKB-KW"/>
</dbReference>
<dbReference type="FunFam" id="1.20.920.20:FF:000002">
    <property type="entry name" value="Cytoplasmic dynein 1 heavy chain"/>
    <property type="match status" value="1"/>
</dbReference>
<comment type="subcellular location">
    <subcellularLocation>
        <location evidence="1">Cytoplasm</location>
        <location evidence="1">Cytoskeleton</location>
        <location evidence="1">Cilium axoneme</location>
    </subcellularLocation>
</comment>
<evidence type="ECO:0000256" key="11">
    <source>
        <dbReference type="ARBA" id="ARBA00023212"/>
    </source>
</evidence>
<dbReference type="InterPro" id="IPR054354">
    <property type="entry name" value="DYNC2H1-like_lid"/>
</dbReference>
<feature type="compositionally biased region" description="Low complexity" evidence="14">
    <location>
        <begin position="3082"/>
        <end position="3093"/>
    </location>
</feature>
<evidence type="ECO:0000259" key="15">
    <source>
        <dbReference type="SMART" id="SM00382"/>
    </source>
</evidence>
<dbReference type="InterPro" id="IPR024743">
    <property type="entry name" value="Dynein_HC_stalk"/>
</dbReference>
<evidence type="ECO:0000256" key="2">
    <source>
        <dbReference type="ARBA" id="ARBA00008887"/>
    </source>
</evidence>
<dbReference type="Pfam" id="PF12775">
    <property type="entry name" value="AAA_7"/>
    <property type="match status" value="1"/>
</dbReference>
<dbReference type="Gene3D" id="1.20.920.30">
    <property type="match status" value="1"/>
</dbReference>
<feature type="region of interest" description="Disordered" evidence="14">
    <location>
        <begin position="2268"/>
        <end position="2341"/>
    </location>
</feature>
<dbReference type="Gene3D" id="1.10.8.1220">
    <property type="match status" value="1"/>
</dbReference>
<dbReference type="EMBL" id="FN648621">
    <property type="protein sequence ID" value="CBN76243.1"/>
    <property type="molecule type" value="Genomic_DNA"/>
</dbReference>
<evidence type="ECO:0000256" key="7">
    <source>
        <dbReference type="ARBA" id="ARBA00023017"/>
    </source>
</evidence>
<evidence type="ECO:0000256" key="1">
    <source>
        <dbReference type="ARBA" id="ARBA00004430"/>
    </source>
</evidence>
<feature type="domain" description="AAA+ ATPase" evidence="15">
    <location>
        <begin position="1709"/>
        <end position="1875"/>
    </location>
</feature>
<dbReference type="Proteomes" id="UP000002630">
    <property type="component" value="Linkage Group LG03"/>
</dbReference>
<dbReference type="GO" id="GO:0005524">
    <property type="term" value="F:ATP binding"/>
    <property type="evidence" value="ECO:0007669"/>
    <property type="project" value="UniProtKB-KW"/>
</dbReference>
<feature type="compositionally biased region" description="Basic and acidic residues" evidence="14">
    <location>
        <begin position="2279"/>
        <end position="2315"/>
    </location>
</feature>
<dbReference type="GO" id="GO:0045505">
    <property type="term" value="F:dynein intermediate chain binding"/>
    <property type="evidence" value="ECO:0007669"/>
    <property type="project" value="InterPro"/>
</dbReference>
<dbReference type="Gene3D" id="3.40.50.300">
    <property type="entry name" value="P-loop containing nucleotide triphosphate hydrolases"/>
    <property type="match status" value="5"/>
</dbReference>
<dbReference type="Pfam" id="PF22597">
    <property type="entry name" value="DYN_lid"/>
    <property type="match status" value="1"/>
</dbReference>
<feature type="coiled-coil region" evidence="13">
    <location>
        <begin position="2642"/>
        <end position="2683"/>
    </location>
</feature>
<dbReference type="OrthoDB" id="10252139at2759"/>
<dbReference type="InParanoid" id="D8LN02"/>
<dbReference type="Gene3D" id="1.20.920.20">
    <property type="match status" value="1"/>
</dbReference>
<feature type="coiled-coil region" evidence="13">
    <location>
        <begin position="2433"/>
        <end position="2467"/>
    </location>
</feature>
<dbReference type="PANTHER" id="PTHR45703:SF22">
    <property type="entry name" value="DYNEIN CYTOPLASMIC 2 HEAVY CHAIN 1"/>
    <property type="match status" value="1"/>
</dbReference>
<dbReference type="FunFam" id="3.40.50.300:FF:001810">
    <property type="entry name" value="Cytoplasmic dynein 2 heavy chain 1"/>
    <property type="match status" value="1"/>
</dbReference>
<dbReference type="FunFam" id="3.40.50.300:FF:000071">
    <property type="entry name" value="Cytoplasmic dynein heavy chain 1"/>
    <property type="match status" value="1"/>
</dbReference>
<dbReference type="Pfam" id="PF12780">
    <property type="entry name" value="AAA_8"/>
    <property type="match status" value="1"/>
</dbReference>
<dbReference type="Gene3D" id="1.10.8.710">
    <property type="match status" value="1"/>
</dbReference>
<dbReference type="Gene3D" id="1.20.58.1120">
    <property type="match status" value="1"/>
</dbReference>
<feature type="compositionally biased region" description="Low complexity" evidence="14">
    <location>
        <begin position="2360"/>
        <end position="2374"/>
    </location>
</feature>
<evidence type="ECO:0000256" key="12">
    <source>
        <dbReference type="ARBA" id="ARBA00023273"/>
    </source>
</evidence>
<dbReference type="InterPro" id="IPR024317">
    <property type="entry name" value="Dynein_heavy_chain_D4_dom"/>
</dbReference>
<dbReference type="InterPro" id="IPR027417">
    <property type="entry name" value="P-loop_NTPase"/>
</dbReference>
<dbReference type="InterPro" id="IPR026983">
    <property type="entry name" value="DHC"/>
</dbReference>
<dbReference type="PANTHER" id="PTHR45703">
    <property type="entry name" value="DYNEIN HEAVY CHAIN"/>
    <property type="match status" value="1"/>
</dbReference>
<dbReference type="InterPro" id="IPR042228">
    <property type="entry name" value="Dynein_linker_3"/>
</dbReference>
<dbReference type="Pfam" id="PF12774">
    <property type="entry name" value="AAA_6"/>
    <property type="match status" value="1"/>
</dbReference>
<dbReference type="GO" id="GO:0005930">
    <property type="term" value="C:axoneme"/>
    <property type="evidence" value="ECO:0007669"/>
    <property type="project" value="UniProtKB-SubCell"/>
</dbReference>
<dbReference type="SUPFAM" id="SSF52540">
    <property type="entry name" value="P-loop containing nucleoside triphosphate hydrolases"/>
    <property type="match status" value="4"/>
</dbReference>
<dbReference type="EMBL" id="FN649728">
    <property type="protein sequence ID" value="CBN76243.1"/>
    <property type="molecule type" value="Genomic_DNA"/>
</dbReference>
<dbReference type="InterPro" id="IPR035706">
    <property type="entry name" value="AAA_9"/>
</dbReference>
<dbReference type="InterPro" id="IPR042222">
    <property type="entry name" value="Dynein_2_N"/>
</dbReference>
<feature type="domain" description="AAA+ ATPase" evidence="15">
    <location>
        <begin position="1396"/>
        <end position="1551"/>
    </location>
</feature>
<evidence type="ECO:0000256" key="9">
    <source>
        <dbReference type="ARBA" id="ARBA00023069"/>
    </source>
</evidence>
<dbReference type="FunFam" id="3.40.50.300:FF:000706">
    <property type="entry name" value="Cytoplasmic dynein 2 heavy chain 1"/>
    <property type="match status" value="1"/>
</dbReference>
<dbReference type="STRING" id="2880.D8LN02"/>
<protein>
    <submittedName>
        <fullName evidence="16">Dynein heavy chain dynein heavy chain</fullName>
    </submittedName>
</protein>
<organism evidence="16 17">
    <name type="scientific">Ectocarpus siliculosus</name>
    <name type="common">Brown alga</name>
    <name type="synonym">Conferva siliculosa</name>
    <dbReference type="NCBI Taxonomy" id="2880"/>
    <lineage>
        <taxon>Eukaryota</taxon>
        <taxon>Sar</taxon>
        <taxon>Stramenopiles</taxon>
        <taxon>Ochrophyta</taxon>
        <taxon>PX clade</taxon>
        <taxon>Phaeophyceae</taxon>
        <taxon>Ectocarpales</taxon>
        <taxon>Ectocarpaceae</taxon>
        <taxon>Ectocarpus</taxon>
    </lineage>
</organism>
<evidence type="ECO:0000256" key="4">
    <source>
        <dbReference type="ARBA" id="ARBA00022701"/>
    </source>
</evidence>